<reference evidence="1 2" key="2">
    <citation type="journal article" date="2019" name="G3 (Bethesda)">
        <title>Hybrid Assembly of the Genome of the Entomopathogenic Nematode Steinernema carpocapsae Identifies the X-Chromosome.</title>
        <authorList>
            <person name="Serra L."/>
            <person name="Macchietto M."/>
            <person name="Macias-Munoz A."/>
            <person name="McGill C.J."/>
            <person name="Rodriguez I.M."/>
            <person name="Rodriguez B."/>
            <person name="Murad R."/>
            <person name="Mortazavi A."/>
        </authorList>
    </citation>
    <scope>NUCLEOTIDE SEQUENCE [LARGE SCALE GENOMIC DNA]</scope>
    <source>
        <strain evidence="1 2">ALL</strain>
    </source>
</reference>
<evidence type="ECO:0000313" key="2">
    <source>
        <dbReference type="Proteomes" id="UP000298663"/>
    </source>
</evidence>
<gene>
    <name evidence="1" type="ORF">L596_023252</name>
</gene>
<organism evidence="1 2">
    <name type="scientific">Steinernema carpocapsae</name>
    <name type="common">Entomopathogenic nematode</name>
    <dbReference type="NCBI Taxonomy" id="34508"/>
    <lineage>
        <taxon>Eukaryota</taxon>
        <taxon>Metazoa</taxon>
        <taxon>Ecdysozoa</taxon>
        <taxon>Nematoda</taxon>
        <taxon>Chromadorea</taxon>
        <taxon>Rhabditida</taxon>
        <taxon>Tylenchina</taxon>
        <taxon>Panagrolaimomorpha</taxon>
        <taxon>Strongyloidoidea</taxon>
        <taxon>Steinernematidae</taxon>
        <taxon>Steinernema</taxon>
    </lineage>
</organism>
<dbReference type="AlphaFoldDB" id="A0A4U5MD32"/>
<protein>
    <submittedName>
        <fullName evidence="1">Uncharacterized protein</fullName>
    </submittedName>
</protein>
<keyword evidence="2" id="KW-1185">Reference proteome</keyword>
<dbReference type="Proteomes" id="UP000298663">
    <property type="component" value="Unassembled WGS sequence"/>
</dbReference>
<reference evidence="1 2" key="1">
    <citation type="journal article" date="2015" name="Genome Biol.">
        <title>Comparative genomics of Steinernema reveals deeply conserved gene regulatory networks.</title>
        <authorList>
            <person name="Dillman A.R."/>
            <person name="Macchietto M."/>
            <person name="Porter C.F."/>
            <person name="Rogers A."/>
            <person name="Williams B."/>
            <person name="Antoshechkin I."/>
            <person name="Lee M.M."/>
            <person name="Goodwin Z."/>
            <person name="Lu X."/>
            <person name="Lewis E.E."/>
            <person name="Goodrich-Blair H."/>
            <person name="Stock S.P."/>
            <person name="Adams B.J."/>
            <person name="Sternberg P.W."/>
            <person name="Mortazavi A."/>
        </authorList>
    </citation>
    <scope>NUCLEOTIDE SEQUENCE [LARGE SCALE GENOMIC DNA]</scope>
    <source>
        <strain evidence="1 2">ALL</strain>
    </source>
</reference>
<proteinExistence type="predicted"/>
<evidence type="ECO:0000313" key="1">
    <source>
        <dbReference type="EMBL" id="TKR67039.1"/>
    </source>
</evidence>
<sequence length="249" mass="28012">MIIYRKTNRIWPFTANRSGYNPCSYKVVMVYSFPSAIAMNKTITGFTLPFSFPHVLIAAALIPGVFLQSTDPYLRMFDIQKIPNYLKVLTLFIEQPAIDFLASLSIEEMAALGKARTDAKVSNLTDQQYAEDIGSGSKSAEKKFLAMLKQINNMTNDFDKTTREALLQINHITEAMEETPTEESVEQWIVDVVSLLRSLSPQDQATVEKDLPHLGGIMKSTNFLQVKTTQEASKLIDELAKQFDKTNSK</sequence>
<name>A0A4U5MD32_STECR</name>
<dbReference type="EMBL" id="AZBU02000008">
    <property type="protein sequence ID" value="TKR67039.1"/>
    <property type="molecule type" value="Genomic_DNA"/>
</dbReference>
<accession>A0A4U5MD32</accession>
<comment type="caution">
    <text evidence="1">The sequence shown here is derived from an EMBL/GenBank/DDBJ whole genome shotgun (WGS) entry which is preliminary data.</text>
</comment>